<comment type="function">
    <text evidence="13">Required for the formation of a threonylcarbamoyl group on adenosine at position 37 (t(6)A37) in tRNAs that read codons beginning with adenine.</text>
</comment>
<dbReference type="RefSeq" id="WP_021634366.1">
    <property type="nucleotide sequence ID" value="NZ_CALBAU010000378.1"/>
</dbReference>
<evidence type="ECO:0000256" key="12">
    <source>
        <dbReference type="ARBA" id="ARBA00048366"/>
    </source>
</evidence>
<dbReference type="PIRSF" id="PIRSF004930">
    <property type="entry name" value="Tln_factor_SUA5"/>
    <property type="match status" value="1"/>
</dbReference>
<protein>
    <recommendedName>
        <fullName evidence="4 13">Threonylcarbamoyl-AMP synthase</fullName>
        <shortName evidence="13">TC-AMP synthase</shortName>
        <ecNumber evidence="3 13">2.7.7.87</ecNumber>
    </recommendedName>
    <alternativeName>
        <fullName evidence="11 13">L-threonylcarbamoyladenylate synthase</fullName>
    </alternativeName>
</protein>
<feature type="binding site" evidence="14">
    <location>
        <position position="37"/>
    </location>
    <ligand>
        <name>L-threonine</name>
        <dbReference type="ChEBI" id="CHEBI:57926"/>
    </ligand>
</feature>
<comment type="similarity">
    <text evidence="2 13">Belongs to the SUA5 family.</text>
</comment>
<keyword evidence="6 13" id="KW-0808">Transferase</keyword>
<evidence type="ECO:0000256" key="9">
    <source>
        <dbReference type="ARBA" id="ARBA00022741"/>
    </source>
</evidence>
<dbReference type="GO" id="GO:0000049">
    <property type="term" value="F:tRNA binding"/>
    <property type="evidence" value="ECO:0007669"/>
    <property type="project" value="TreeGrafter"/>
</dbReference>
<reference evidence="16 17" key="1">
    <citation type="submission" date="2018-08" db="EMBL/GenBank/DDBJ databases">
        <title>A genome reference for cultivated species of the human gut microbiota.</title>
        <authorList>
            <person name="Zou Y."/>
            <person name="Xue W."/>
            <person name="Luo G."/>
        </authorList>
    </citation>
    <scope>NUCLEOTIDE SEQUENCE [LARGE SCALE GENOMIC DNA]</scope>
    <source>
        <strain evidence="16 17">AF26-4BH</strain>
    </source>
</reference>
<evidence type="ECO:0000313" key="16">
    <source>
        <dbReference type="EMBL" id="RGE65821.1"/>
    </source>
</evidence>
<dbReference type="Pfam" id="PF03481">
    <property type="entry name" value="Sua5_C"/>
    <property type="match status" value="1"/>
</dbReference>
<comment type="catalytic activity">
    <reaction evidence="12 13">
        <text>L-threonine + hydrogencarbonate + ATP = L-threonylcarbamoyladenylate + diphosphate + H2O</text>
        <dbReference type="Rhea" id="RHEA:36407"/>
        <dbReference type="ChEBI" id="CHEBI:15377"/>
        <dbReference type="ChEBI" id="CHEBI:17544"/>
        <dbReference type="ChEBI" id="CHEBI:30616"/>
        <dbReference type="ChEBI" id="CHEBI:33019"/>
        <dbReference type="ChEBI" id="CHEBI:57926"/>
        <dbReference type="ChEBI" id="CHEBI:73682"/>
        <dbReference type="EC" id="2.7.7.87"/>
    </reaction>
</comment>
<feature type="binding site" evidence="14">
    <location>
        <position position="197"/>
    </location>
    <ligand>
        <name>ATP</name>
        <dbReference type="ChEBI" id="CHEBI:30616"/>
    </ligand>
</feature>
<evidence type="ECO:0000256" key="6">
    <source>
        <dbReference type="ARBA" id="ARBA00022679"/>
    </source>
</evidence>
<dbReference type="Proteomes" id="UP000261166">
    <property type="component" value="Unassembled WGS sequence"/>
</dbReference>
<dbReference type="InterPro" id="IPR006070">
    <property type="entry name" value="Sua5-like_dom"/>
</dbReference>
<evidence type="ECO:0000256" key="1">
    <source>
        <dbReference type="ARBA" id="ARBA00004496"/>
    </source>
</evidence>
<feature type="binding site" evidence="14">
    <location>
        <position position="143"/>
    </location>
    <ligand>
        <name>L-threonine</name>
        <dbReference type="ChEBI" id="CHEBI:57926"/>
    </ligand>
</feature>
<dbReference type="GO" id="GO:0003725">
    <property type="term" value="F:double-stranded RNA binding"/>
    <property type="evidence" value="ECO:0007669"/>
    <property type="project" value="UniProtKB-UniRule"/>
</dbReference>
<dbReference type="GO" id="GO:0008033">
    <property type="term" value="P:tRNA processing"/>
    <property type="evidence" value="ECO:0007669"/>
    <property type="project" value="UniProtKB-KW"/>
</dbReference>
<dbReference type="PROSITE" id="PS51163">
    <property type="entry name" value="YRDC"/>
    <property type="match status" value="1"/>
</dbReference>
<keyword evidence="8 13" id="KW-0548">Nucleotidyltransferase</keyword>
<accession>A0A3E3IFR8</accession>
<dbReference type="FunFam" id="3.40.50.11030:FF:000001">
    <property type="entry name" value="Threonylcarbamoyl-AMP synthase"/>
    <property type="match status" value="1"/>
</dbReference>
<dbReference type="GO" id="GO:0006450">
    <property type="term" value="P:regulation of translational fidelity"/>
    <property type="evidence" value="ECO:0007669"/>
    <property type="project" value="TreeGrafter"/>
</dbReference>
<feature type="binding site" evidence="14">
    <location>
        <position position="153"/>
    </location>
    <ligand>
        <name>ATP</name>
        <dbReference type="ChEBI" id="CHEBI:30616"/>
    </ligand>
</feature>
<feature type="domain" description="YrdC-like" evidence="15">
    <location>
        <begin position="15"/>
        <end position="201"/>
    </location>
</feature>
<keyword evidence="5 13" id="KW-0963">Cytoplasm</keyword>
<evidence type="ECO:0000256" key="4">
    <source>
        <dbReference type="ARBA" id="ARBA00015492"/>
    </source>
</evidence>
<evidence type="ECO:0000256" key="8">
    <source>
        <dbReference type="ARBA" id="ARBA00022695"/>
    </source>
</evidence>
<dbReference type="NCBIfam" id="TIGR00057">
    <property type="entry name" value="L-threonylcarbamoyladenylate synthase"/>
    <property type="match status" value="1"/>
</dbReference>
<proteinExistence type="inferred from homology"/>
<dbReference type="OrthoDB" id="9814580at2"/>
<keyword evidence="10 13" id="KW-0067">ATP-binding</keyword>
<dbReference type="InterPro" id="IPR050156">
    <property type="entry name" value="TC-AMP_synthase_SUA5"/>
</dbReference>
<keyword evidence="7 13" id="KW-0819">tRNA processing</keyword>
<evidence type="ECO:0000256" key="10">
    <source>
        <dbReference type="ARBA" id="ARBA00022840"/>
    </source>
</evidence>
<evidence type="ECO:0000256" key="2">
    <source>
        <dbReference type="ARBA" id="ARBA00007663"/>
    </source>
</evidence>
<dbReference type="PANTHER" id="PTHR17490">
    <property type="entry name" value="SUA5"/>
    <property type="match status" value="1"/>
</dbReference>
<sequence length="349" mass="37342">METIYAVINGDDTDGEKIRQAGEILKAGGLVAFPTETVYGLGGDALNPDSSRKIYAAKGRPSDNPLIVHICRWEDIYRIADPVPEAAQRLCEAFWPGPLTMILPKKDTVPDETTGGLDTVAVRFPSHPVAQRLIDAAGGFVAAPSANASGKPSPTMAEYVAEDMNGRIEMILDGGAVGIGLESTIVDLTGGEPTVLRPGYVTQEMLEKVLGDVAVDRTILDGTTAERPKAPGMKYRHYAPKGDLAIVEGEPEAVTEYINRLCAEAAAAGKKTGVIGTDETFSSYAADSVKTVGSRGDEEAIARSLYRILREFDDEEVEVMYSESFSTYGMGQAIMNRLLKAAGHRVITV</sequence>
<dbReference type="GO" id="GO:0005524">
    <property type="term" value="F:ATP binding"/>
    <property type="evidence" value="ECO:0007669"/>
    <property type="project" value="UniProtKB-UniRule"/>
</dbReference>
<feature type="binding site" evidence="14">
    <location>
        <position position="119"/>
    </location>
    <ligand>
        <name>ATP</name>
        <dbReference type="ChEBI" id="CHEBI:30616"/>
    </ligand>
</feature>
<dbReference type="Gene3D" id="3.40.50.11030">
    <property type="entry name" value="Threonylcarbamoyl-AMP synthase, C-terminal domain"/>
    <property type="match status" value="1"/>
</dbReference>
<comment type="subcellular location">
    <subcellularLocation>
        <location evidence="1 13">Cytoplasm</location>
    </subcellularLocation>
</comment>
<dbReference type="InterPro" id="IPR010923">
    <property type="entry name" value="T(6)A37_SUA5"/>
</dbReference>
<dbReference type="GO" id="GO:0061710">
    <property type="term" value="F:L-threonylcarbamoyladenylate synthase"/>
    <property type="evidence" value="ECO:0007669"/>
    <property type="project" value="UniProtKB-EC"/>
</dbReference>
<dbReference type="FunFam" id="3.90.870.10:FF:000009">
    <property type="entry name" value="Threonylcarbamoyl-AMP synthase, putative"/>
    <property type="match status" value="1"/>
</dbReference>
<feature type="binding site" evidence="14">
    <location>
        <position position="123"/>
    </location>
    <ligand>
        <name>L-threonine</name>
        <dbReference type="ChEBI" id="CHEBI:57926"/>
    </ligand>
</feature>
<feature type="binding site" evidence="14">
    <location>
        <position position="145"/>
    </location>
    <ligand>
        <name>ATP</name>
        <dbReference type="ChEBI" id="CHEBI:30616"/>
    </ligand>
</feature>
<feature type="binding site" evidence="14">
    <location>
        <position position="60"/>
    </location>
    <ligand>
        <name>ATP</name>
        <dbReference type="ChEBI" id="CHEBI:30616"/>
    </ligand>
</feature>
<dbReference type="EC" id="2.7.7.87" evidence="3 13"/>
<dbReference type="Gene3D" id="3.90.870.10">
    <property type="entry name" value="DHBP synthase"/>
    <property type="match status" value="1"/>
</dbReference>
<evidence type="ECO:0000256" key="13">
    <source>
        <dbReference type="PIRNR" id="PIRNR004930"/>
    </source>
</evidence>
<feature type="binding site" evidence="14">
    <location>
        <position position="183"/>
    </location>
    <ligand>
        <name>L-threonine</name>
        <dbReference type="ChEBI" id="CHEBI:57926"/>
    </ligand>
</feature>
<gene>
    <name evidence="16" type="ORF">DWY69_25190</name>
</gene>
<dbReference type="EMBL" id="QVLU01000032">
    <property type="protein sequence ID" value="RGE65821.1"/>
    <property type="molecule type" value="Genomic_DNA"/>
</dbReference>
<dbReference type="SUPFAM" id="SSF55821">
    <property type="entry name" value="YrdC/RibB"/>
    <property type="match status" value="1"/>
</dbReference>
<evidence type="ECO:0000313" key="17">
    <source>
        <dbReference type="Proteomes" id="UP000261166"/>
    </source>
</evidence>
<feature type="binding site" evidence="14">
    <location>
        <position position="64"/>
    </location>
    <ligand>
        <name>ATP</name>
        <dbReference type="ChEBI" id="CHEBI:30616"/>
    </ligand>
</feature>
<evidence type="ECO:0000256" key="14">
    <source>
        <dbReference type="PIRSR" id="PIRSR004930-1"/>
    </source>
</evidence>
<dbReference type="InterPro" id="IPR038385">
    <property type="entry name" value="Sua5/YwlC_C"/>
</dbReference>
<dbReference type="AlphaFoldDB" id="A0A3E3IFR8"/>
<dbReference type="InterPro" id="IPR005145">
    <property type="entry name" value="Sua5_C"/>
</dbReference>
<evidence type="ECO:0000256" key="11">
    <source>
        <dbReference type="ARBA" id="ARBA00029774"/>
    </source>
</evidence>
<keyword evidence="9 13" id="KW-0547">Nucleotide-binding</keyword>
<organism evidence="16 17">
    <name type="scientific">Eisenbergiella massiliensis</name>
    <dbReference type="NCBI Taxonomy" id="1720294"/>
    <lineage>
        <taxon>Bacteria</taxon>
        <taxon>Bacillati</taxon>
        <taxon>Bacillota</taxon>
        <taxon>Clostridia</taxon>
        <taxon>Lachnospirales</taxon>
        <taxon>Lachnospiraceae</taxon>
        <taxon>Eisenbergiella</taxon>
    </lineage>
</organism>
<evidence type="ECO:0000256" key="7">
    <source>
        <dbReference type="ARBA" id="ARBA00022694"/>
    </source>
</evidence>
<dbReference type="PANTHER" id="PTHR17490:SF16">
    <property type="entry name" value="THREONYLCARBAMOYL-AMP SYNTHASE"/>
    <property type="match status" value="1"/>
</dbReference>
<feature type="binding site" evidence="14">
    <location>
        <position position="238"/>
    </location>
    <ligand>
        <name>ATP</name>
        <dbReference type="ChEBI" id="CHEBI:30616"/>
    </ligand>
</feature>
<evidence type="ECO:0000256" key="3">
    <source>
        <dbReference type="ARBA" id="ARBA00012584"/>
    </source>
</evidence>
<evidence type="ECO:0000259" key="15">
    <source>
        <dbReference type="PROSITE" id="PS51163"/>
    </source>
</evidence>
<dbReference type="InterPro" id="IPR017945">
    <property type="entry name" value="DHBP_synth_RibB-like_a/b_dom"/>
</dbReference>
<evidence type="ECO:0000256" key="5">
    <source>
        <dbReference type="ARBA" id="ARBA00022490"/>
    </source>
</evidence>
<feature type="binding site" evidence="14">
    <location>
        <position position="69"/>
    </location>
    <ligand>
        <name>L-threonine</name>
        <dbReference type="ChEBI" id="CHEBI:57926"/>
    </ligand>
</feature>
<comment type="caution">
    <text evidence="16">The sequence shown here is derived from an EMBL/GenBank/DDBJ whole genome shotgun (WGS) entry which is preliminary data.</text>
</comment>
<name>A0A3E3IFR8_9FIRM</name>
<dbReference type="Pfam" id="PF01300">
    <property type="entry name" value="Sua5_yciO_yrdC"/>
    <property type="match status" value="1"/>
</dbReference>
<dbReference type="GO" id="GO:0005737">
    <property type="term" value="C:cytoplasm"/>
    <property type="evidence" value="ECO:0007669"/>
    <property type="project" value="UniProtKB-SubCell"/>
</dbReference>